<evidence type="ECO:0000313" key="3">
    <source>
        <dbReference type="Proteomes" id="UP000265520"/>
    </source>
</evidence>
<evidence type="ECO:0000313" key="2">
    <source>
        <dbReference type="EMBL" id="MCI43130.1"/>
    </source>
</evidence>
<evidence type="ECO:0000256" key="1">
    <source>
        <dbReference type="SAM" id="Phobius"/>
    </source>
</evidence>
<feature type="non-terminal residue" evidence="2">
    <location>
        <position position="1"/>
    </location>
</feature>
<keyword evidence="1" id="KW-0472">Membrane</keyword>
<dbReference type="Proteomes" id="UP000265520">
    <property type="component" value="Unassembled WGS sequence"/>
</dbReference>
<proteinExistence type="predicted"/>
<protein>
    <submittedName>
        <fullName evidence="2">Uncharacterized protein</fullName>
    </submittedName>
</protein>
<organism evidence="2 3">
    <name type="scientific">Trifolium medium</name>
    <dbReference type="NCBI Taxonomy" id="97028"/>
    <lineage>
        <taxon>Eukaryota</taxon>
        <taxon>Viridiplantae</taxon>
        <taxon>Streptophyta</taxon>
        <taxon>Embryophyta</taxon>
        <taxon>Tracheophyta</taxon>
        <taxon>Spermatophyta</taxon>
        <taxon>Magnoliopsida</taxon>
        <taxon>eudicotyledons</taxon>
        <taxon>Gunneridae</taxon>
        <taxon>Pentapetalae</taxon>
        <taxon>rosids</taxon>
        <taxon>fabids</taxon>
        <taxon>Fabales</taxon>
        <taxon>Fabaceae</taxon>
        <taxon>Papilionoideae</taxon>
        <taxon>50 kb inversion clade</taxon>
        <taxon>NPAAA clade</taxon>
        <taxon>Hologalegina</taxon>
        <taxon>IRL clade</taxon>
        <taxon>Trifolieae</taxon>
        <taxon>Trifolium</taxon>
    </lineage>
</organism>
<dbReference type="AlphaFoldDB" id="A0A392S548"/>
<feature type="transmembrane region" description="Helical" evidence="1">
    <location>
        <begin position="22"/>
        <end position="42"/>
    </location>
</feature>
<accession>A0A392S548</accession>
<comment type="caution">
    <text evidence="2">The sequence shown here is derived from an EMBL/GenBank/DDBJ whole genome shotgun (WGS) entry which is preliminary data.</text>
</comment>
<dbReference type="EMBL" id="LXQA010313304">
    <property type="protein sequence ID" value="MCI43130.1"/>
    <property type="molecule type" value="Genomic_DNA"/>
</dbReference>
<keyword evidence="1" id="KW-0812">Transmembrane</keyword>
<keyword evidence="1" id="KW-1133">Transmembrane helix</keyword>
<reference evidence="2 3" key="1">
    <citation type="journal article" date="2018" name="Front. Plant Sci.">
        <title>Red Clover (Trifolium pratense) and Zigzag Clover (T. medium) - A Picture of Genomic Similarities and Differences.</title>
        <authorList>
            <person name="Dluhosova J."/>
            <person name="Istvanek J."/>
            <person name="Nedelnik J."/>
            <person name="Repkova J."/>
        </authorList>
    </citation>
    <scope>NUCLEOTIDE SEQUENCE [LARGE SCALE GENOMIC DNA]</scope>
    <source>
        <strain evidence="3">cv. 10/8</strain>
        <tissue evidence="2">Leaf</tissue>
    </source>
</reference>
<keyword evidence="3" id="KW-1185">Reference proteome</keyword>
<name>A0A392S548_9FABA</name>
<sequence>TTEKFNATLNDGAEELITPPPAWIYIVKLGFGFSGGGCIVRVSEKA</sequence>